<dbReference type="Pfam" id="PF15588">
    <property type="entry name" value="Imm10"/>
    <property type="match status" value="1"/>
</dbReference>
<gene>
    <name evidence="1" type="ORF">ACFQ2J_17265</name>
</gene>
<evidence type="ECO:0000313" key="2">
    <source>
        <dbReference type="Proteomes" id="UP001596990"/>
    </source>
</evidence>
<protein>
    <submittedName>
        <fullName evidence="1">Imm10 family immunity protein</fullName>
    </submittedName>
</protein>
<dbReference type="Proteomes" id="UP001596990">
    <property type="component" value="Unassembled WGS sequence"/>
</dbReference>
<keyword evidence="2" id="KW-1185">Reference proteome</keyword>
<reference evidence="2" key="1">
    <citation type="journal article" date="2019" name="Int. J. Syst. Evol. Microbiol.">
        <title>The Global Catalogue of Microorganisms (GCM) 10K type strain sequencing project: providing services to taxonomists for standard genome sequencing and annotation.</title>
        <authorList>
            <consortium name="The Broad Institute Genomics Platform"/>
            <consortium name="The Broad Institute Genome Sequencing Center for Infectious Disease"/>
            <person name="Wu L."/>
            <person name="Ma J."/>
        </authorList>
    </citation>
    <scope>NUCLEOTIDE SEQUENCE [LARGE SCALE GENOMIC DNA]</scope>
    <source>
        <strain evidence="2">CCUG 56607</strain>
    </source>
</reference>
<sequence length="136" mass="15677">MRGTWGMQKLLKANFLNTDVDEHTNVLIIGFADDEFNANEYVLLQKSLVTDDKRLESNEVNITYNDEIRSTFGGILNVVLYKDCVEIELDNNASRQLQTEKTIQISFAEKDDNLLKLKTHLMTMFQDHEGVFKSEV</sequence>
<accession>A0ABW3L593</accession>
<dbReference type="RefSeq" id="WP_386063509.1">
    <property type="nucleotide sequence ID" value="NZ_JBHTKL010000006.1"/>
</dbReference>
<dbReference type="EMBL" id="JBHTKL010000006">
    <property type="protein sequence ID" value="MFD1020942.1"/>
    <property type="molecule type" value="Genomic_DNA"/>
</dbReference>
<organism evidence="1 2">
    <name type="scientific">Thalassobacillus hwangdonensis</name>
    <dbReference type="NCBI Taxonomy" id="546108"/>
    <lineage>
        <taxon>Bacteria</taxon>
        <taxon>Bacillati</taxon>
        <taxon>Bacillota</taxon>
        <taxon>Bacilli</taxon>
        <taxon>Bacillales</taxon>
        <taxon>Bacillaceae</taxon>
        <taxon>Thalassobacillus</taxon>
    </lineage>
</organism>
<proteinExistence type="predicted"/>
<dbReference type="InterPro" id="IPR028962">
    <property type="entry name" value="Imm10"/>
</dbReference>
<evidence type="ECO:0000313" key="1">
    <source>
        <dbReference type="EMBL" id="MFD1020942.1"/>
    </source>
</evidence>
<comment type="caution">
    <text evidence="1">The sequence shown here is derived from an EMBL/GenBank/DDBJ whole genome shotgun (WGS) entry which is preliminary data.</text>
</comment>
<name>A0ABW3L593_9BACI</name>